<evidence type="ECO:0000313" key="4">
    <source>
        <dbReference type="Proteomes" id="UP000600588"/>
    </source>
</evidence>
<dbReference type="InterPro" id="IPR026444">
    <property type="entry name" value="Secre_tail"/>
</dbReference>
<evidence type="ECO:0000313" key="3">
    <source>
        <dbReference type="EMBL" id="MBD0830934.1"/>
    </source>
</evidence>
<dbReference type="Proteomes" id="UP000600588">
    <property type="component" value="Unassembled WGS sequence"/>
</dbReference>
<gene>
    <name evidence="3" type="ORF">ICJ83_02205</name>
</gene>
<dbReference type="Pfam" id="PF18962">
    <property type="entry name" value="Por_Secre_tail"/>
    <property type="match status" value="1"/>
</dbReference>
<dbReference type="NCBIfam" id="TIGR04183">
    <property type="entry name" value="Por_Secre_tail"/>
    <property type="match status" value="1"/>
</dbReference>
<protein>
    <submittedName>
        <fullName evidence="3">T9SS type A sorting domain-containing protein</fullName>
    </submittedName>
</protein>
<dbReference type="AlphaFoldDB" id="A0A8J6QF76"/>
<name>A0A8J6QF76_9FLAO</name>
<evidence type="ECO:0000259" key="2">
    <source>
        <dbReference type="Pfam" id="PF18962"/>
    </source>
</evidence>
<organism evidence="3 4">
    <name type="scientific">Aestuariibaculum sediminum</name>
    <dbReference type="NCBI Taxonomy" id="2770637"/>
    <lineage>
        <taxon>Bacteria</taxon>
        <taxon>Pseudomonadati</taxon>
        <taxon>Bacteroidota</taxon>
        <taxon>Flavobacteriia</taxon>
        <taxon>Flavobacteriales</taxon>
        <taxon>Flavobacteriaceae</taxon>
    </lineage>
</organism>
<proteinExistence type="predicted"/>
<keyword evidence="1" id="KW-0732">Signal</keyword>
<keyword evidence="4" id="KW-1185">Reference proteome</keyword>
<evidence type="ECO:0000256" key="1">
    <source>
        <dbReference type="ARBA" id="ARBA00022729"/>
    </source>
</evidence>
<dbReference type="EMBL" id="JACVXB010000001">
    <property type="protein sequence ID" value="MBD0830934.1"/>
    <property type="molecule type" value="Genomic_DNA"/>
</dbReference>
<reference evidence="3 4" key="1">
    <citation type="submission" date="2020-09" db="EMBL/GenBank/DDBJ databases">
        <title>TT11 complete genome.</title>
        <authorList>
            <person name="Wu Z."/>
        </authorList>
    </citation>
    <scope>NUCLEOTIDE SEQUENCE [LARGE SCALE GENOMIC DNA]</scope>
    <source>
        <strain evidence="3 4">TT11</strain>
    </source>
</reference>
<dbReference type="RefSeq" id="WP_188228716.1">
    <property type="nucleotide sequence ID" value="NZ_JACVXB010000001.1"/>
</dbReference>
<feature type="domain" description="Secretion system C-terminal sorting" evidence="2">
    <location>
        <begin position="236"/>
        <end position="304"/>
    </location>
</feature>
<dbReference type="Gene3D" id="2.60.120.260">
    <property type="entry name" value="Galactose-binding domain-like"/>
    <property type="match status" value="1"/>
</dbReference>
<comment type="caution">
    <text evidence="3">The sequence shown here is derived from an EMBL/GenBank/DDBJ whole genome shotgun (WGS) entry which is preliminary data.</text>
</comment>
<sequence length="305" mass="33674">MKKQYFTIFNFLVVSLLHSQVVIYQEDFETDTNGTNYFTSISEFTDKSTSTGYDFFKRTDGSDIGSAYEISNINNSYFFGAQDIDGEGATLPVTLSTKPIDVSSMSTIEFSILIAEDDNETNENWDNPDYVHITYALDSGAPENLLWIEGDNSSGGSTNNTPRIDTNFDGTGDGAEITSTFTEYSKIITLSSNSTIQFTIEYDLNAADEDLAIDNIRVINTTPLSVKENNIAGFKIYPNPTTIGFVNINSKNNSKIEVSVFSLLGKQILKQSVTNKLDVSGLNQGVYIIKATQNNKSITKKLIVK</sequence>
<accession>A0A8J6QF76</accession>